<reference evidence="2 3" key="1">
    <citation type="submission" date="2018-03" db="EMBL/GenBank/DDBJ databases">
        <title>Genomic Encyclopedia of Archaeal and Bacterial Type Strains, Phase II (KMG-II): from individual species to whole genera.</title>
        <authorList>
            <person name="Goeker M."/>
        </authorList>
    </citation>
    <scope>NUCLEOTIDE SEQUENCE [LARGE SCALE GENOMIC DNA]</scope>
    <source>
        <strain evidence="2 3">DSM 100214</strain>
    </source>
</reference>
<keyword evidence="1" id="KW-1133">Transmembrane helix</keyword>
<evidence type="ECO:0000313" key="3">
    <source>
        <dbReference type="Proteomes" id="UP000247973"/>
    </source>
</evidence>
<accession>A0A2V3PW91</accession>
<keyword evidence="1" id="KW-0812">Transmembrane</keyword>
<evidence type="ECO:0000256" key="1">
    <source>
        <dbReference type="SAM" id="Phobius"/>
    </source>
</evidence>
<dbReference type="InterPro" id="IPR025324">
    <property type="entry name" value="DUF4230"/>
</dbReference>
<dbReference type="Pfam" id="PF14014">
    <property type="entry name" value="DUF4230"/>
    <property type="match status" value="1"/>
</dbReference>
<dbReference type="OrthoDB" id="791023at2"/>
<organism evidence="2 3">
    <name type="scientific">Dysgonomonas alginatilytica</name>
    <dbReference type="NCBI Taxonomy" id="1605892"/>
    <lineage>
        <taxon>Bacteria</taxon>
        <taxon>Pseudomonadati</taxon>
        <taxon>Bacteroidota</taxon>
        <taxon>Bacteroidia</taxon>
        <taxon>Bacteroidales</taxon>
        <taxon>Dysgonomonadaceae</taxon>
        <taxon>Dysgonomonas</taxon>
    </lineage>
</organism>
<keyword evidence="1" id="KW-0472">Membrane</keyword>
<evidence type="ECO:0000313" key="2">
    <source>
        <dbReference type="EMBL" id="PXV69186.1"/>
    </source>
</evidence>
<proteinExistence type="predicted"/>
<sequence>MNKRFFMNKKQIPLILLIILLGLIALIVYLLKSETKTEERTIVSHAIVVQQIEEMGKLEVVKYNIQDMMEYEKVRKWLPNSTATLKIVGEVIGCVDLTLIGENDIVTKDDSVSLMLPMPEICHYKIDHSRSRIYNVEYGLWETAEVMEDAYKKAEEQIYQQAQSMGIEKESRENTIKVLTPILRGMGFTKIYIGFKSSDSRSNSEQSGIKLN</sequence>
<feature type="transmembrane region" description="Helical" evidence="1">
    <location>
        <begin position="12"/>
        <end position="31"/>
    </location>
</feature>
<comment type="caution">
    <text evidence="2">The sequence shown here is derived from an EMBL/GenBank/DDBJ whole genome shotgun (WGS) entry which is preliminary data.</text>
</comment>
<gene>
    <name evidence="2" type="ORF">CLV62_101455</name>
</gene>
<protein>
    <submittedName>
        <fullName evidence="2">Uncharacterized protein DUF4230</fullName>
    </submittedName>
</protein>
<dbReference type="Proteomes" id="UP000247973">
    <property type="component" value="Unassembled WGS sequence"/>
</dbReference>
<dbReference type="AlphaFoldDB" id="A0A2V3PW91"/>
<keyword evidence="3" id="KW-1185">Reference proteome</keyword>
<dbReference type="EMBL" id="QICL01000001">
    <property type="protein sequence ID" value="PXV69186.1"/>
    <property type="molecule type" value="Genomic_DNA"/>
</dbReference>
<name>A0A2V3PW91_9BACT</name>